<name>A0A0C2WQ30_SERVB</name>
<evidence type="ECO:0008006" key="3">
    <source>
        <dbReference type="Google" id="ProtNLM"/>
    </source>
</evidence>
<dbReference type="HOGENOM" id="CLU_1960924_0_0_1"/>
<dbReference type="STRING" id="933852.A0A0C2WQ30"/>
<accession>A0A0C2WQ30</accession>
<dbReference type="EMBL" id="KN824560">
    <property type="protein sequence ID" value="KIM19737.1"/>
    <property type="molecule type" value="Genomic_DNA"/>
</dbReference>
<evidence type="ECO:0000313" key="2">
    <source>
        <dbReference type="Proteomes" id="UP000054097"/>
    </source>
</evidence>
<reference evidence="2" key="2">
    <citation type="submission" date="2015-01" db="EMBL/GenBank/DDBJ databases">
        <title>Evolutionary Origins and Diversification of the Mycorrhizal Mutualists.</title>
        <authorList>
            <consortium name="DOE Joint Genome Institute"/>
            <consortium name="Mycorrhizal Genomics Consortium"/>
            <person name="Kohler A."/>
            <person name="Kuo A."/>
            <person name="Nagy L.G."/>
            <person name="Floudas D."/>
            <person name="Copeland A."/>
            <person name="Barry K.W."/>
            <person name="Cichocki N."/>
            <person name="Veneault-Fourrey C."/>
            <person name="LaButti K."/>
            <person name="Lindquist E.A."/>
            <person name="Lipzen A."/>
            <person name="Lundell T."/>
            <person name="Morin E."/>
            <person name="Murat C."/>
            <person name="Riley R."/>
            <person name="Ohm R."/>
            <person name="Sun H."/>
            <person name="Tunlid A."/>
            <person name="Henrissat B."/>
            <person name="Grigoriev I.V."/>
            <person name="Hibbett D.S."/>
            <person name="Martin F."/>
        </authorList>
    </citation>
    <scope>NUCLEOTIDE SEQUENCE [LARGE SCALE GENOMIC DNA]</scope>
    <source>
        <strain evidence="2">MAFF 305830</strain>
    </source>
</reference>
<sequence>MNVLQHVDITKYGPIFSTLNPRHDLKHDLIQARIAYDHPAFDASALRSQRSMPLIQNQRAISFAGAWMGYAFHEDGITTGLEAAQRLGGVNLPFPLKSPDREVRYVWLAELFDMLESLRVLSSKLKSS</sequence>
<reference evidence="1 2" key="1">
    <citation type="submission" date="2014-04" db="EMBL/GenBank/DDBJ databases">
        <authorList>
            <consortium name="DOE Joint Genome Institute"/>
            <person name="Kuo A."/>
            <person name="Zuccaro A."/>
            <person name="Kohler A."/>
            <person name="Nagy L.G."/>
            <person name="Floudas D."/>
            <person name="Copeland A."/>
            <person name="Barry K.W."/>
            <person name="Cichocki N."/>
            <person name="Veneault-Fourrey C."/>
            <person name="LaButti K."/>
            <person name="Lindquist E.A."/>
            <person name="Lipzen A."/>
            <person name="Lundell T."/>
            <person name="Morin E."/>
            <person name="Murat C."/>
            <person name="Sun H."/>
            <person name="Tunlid A."/>
            <person name="Henrissat B."/>
            <person name="Grigoriev I.V."/>
            <person name="Hibbett D.S."/>
            <person name="Martin F."/>
            <person name="Nordberg H.P."/>
            <person name="Cantor M.N."/>
            <person name="Hua S.X."/>
        </authorList>
    </citation>
    <scope>NUCLEOTIDE SEQUENCE [LARGE SCALE GENOMIC DNA]</scope>
    <source>
        <strain evidence="1 2">MAFF 305830</strain>
    </source>
</reference>
<protein>
    <recommendedName>
        <fullName evidence="3">Amine oxidase domain-containing protein</fullName>
    </recommendedName>
</protein>
<evidence type="ECO:0000313" key="1">
    <source>
        <dbReference type="EMBL" id="KIM19737.1"/>
    </source>
</evidence>
<dbReference type="AlphaFoldDB" id="A0A0C2WQ30"/>
<proteinExistence type="predicted"/>
<organism evidence="1 2">
    <name type="scientific">Serendipita vermifera MAFF 305830</name>
    <dbReference type="NCBI Taxonomy" id="933852"/>
    <lineage>
        <taxon>Eukaryota</taxon>
        <taxon>Fungi</taxon>
        <taxon>Dikarya</taxon>
        <taxon>Basidiomycota</taxon>
        <taxon>Agaricomycotina</taxon>
        <taxon>Agaricomycetes</taxon>
        <taxon>Sebacinales</taxon>
        <taxon>Serendipitaceae</taxon>
        <taxon>Serendipita</taxon>
    </lineage>
</organism>
<gene>
    <name evidence="1" type="ORF">M408DRAFT_18694</name>
</gene>
<keyword evidence="2" id="KW-1185">Reference proteome</keyword>
<dbReference type="Proteomes" id="UP000054097">
    <property type="component" value="Unassembled WGS sequence"/>
</dbReference>
<dbReference type="OrthoDB" id="5977668at2759"/>